<feature type="domain" description="BTB" evidence="1">
    <location>
        <begin position="27"/>
        <end position="98"/>
    </location>
</feature>
<dbReference type="Gene3D" id="3.30.710.10">
    <property type="entry name" value="Potassium Channel Kv1.1, Chain A"/>
    <property type="match status" value="1"/>
</dbReference>
<dbReference type="InterPro" id="IPR011333">
    <property type="entry name" value="SKP1/BTB/POZ_sf"/>
</dbReference>
<proteinExistence type="predicted"/>
<dbReference type="Proteomes" id="UP000313359">
    <property type="component" value="Unassembled WGS sequence"/>
</dbReference>
<dbReference type="OrthoDB" id="3227959at2759"/>
<reference evidence="2" key="1">
    <citation type="journal article" date="2018" name="Genome Biol. Evol.">
        <title>Genomics and development of Lentinus tigrinus, a white-rot wood-decaying mushroom with dimorphic fruiting bodies.</title>
        <authorList>
            <person name="Wu B."/>
            <person name="Xu Z."/>
            <person name="Knudson A."/>
            <person name="Carlson A."/>
            <person name="Chen N."/>
            <person name="Kovaka S."/>
            <person name="LaButti K."/>
            <person name="Lipzen A."/>
            <person name="Pennachio C."/>
            <person name="Riley R."/>
            <person name="Schakwitz W."/>
            <person name="Umezawa K."/>
            <person name="Ohm R.A."/>
            <person name="Grigoriev I.V."/>
            <person name="Nagy L.G."/>
            <person name="Gibbons J."/>
            <person name="Hibbett D."/>
        </authorList>
    </citation>
    <scope>NUCLEOTIDE SEQUENCE [LARGE SCALE GENOMIC DNA]</scope>
    <source>
        <strain evidence="2">ALCF2SS1-6</strain>
    </source>
</reference>
<dbReference type="PROSITE" id="PS50097">
    <property type="entry name" value="BTB"/>
    <property type="match status" value="1"/>
</dbReference>
<name>A0A5C2S4V0_9APHY</name>
<organism evidence="2 3">
    <name type="scientific">Lentinus tigrinus ALCF2SS1-6</name>
    <dbReference type="NCBI Taxonomy" id="1328759"/>
    <lineage>
        <taxon>Eukaryota</taxon>
        <taxon>Fungi</taxon>
        <taxon>Dikarya</taxon>
        <taxon>Basidiomycota</taxon>
        <taxon>Agaricomycotina</taxon>
        <taxon>Agaricomycetes</taxon>
        <taxon>Polyporales</taxon>
        <taxon>Polyporaceae</taxon>
        <taxon>Lentinus</taxon>
    </lineage>
</organism>
<dbReference type="EMBL" id="ML122273">
    <property type="protein sequence ID" value="RPD58725.1"/>
    <property type="molecule type" value="Genomic_DNA"/>
</dbReference>
<protein>
    <recommendedName>
        <fullName evidence="1">BTB domain-containing protein</fullName>
    </recommendedName>
</protein>
<evidence type="ECO:0000259" key="1">
    <source>
        <dbReference type="PROSITE" id="PS50097"/>
    </source>
</evidence>
<sequence>MLSTSSDSIETQLEQGLLVKHPEFWFADGSLILRAHSTLFRVHVSQLCRKSIFFRDLFSLPQPAVTAREERRLEGCPVLDLHDPPDDVANMVKVIYDGPNFGNNDRQDFAAVSGVLRLSSKYLIDESIRTKAMAHIRTAWPSTLKGWDTREDVARTYEVETGELRGLRYAHPIAIINLAREIGADELLPPAFYELSRYSFMQIFEPSPGDPLDPHTPPSANVSLSYTLTPADMQRLALGKEAAQHAVTALIQNMEHASSEHPSHRRSRSGQHVLAATAGGGRVRATCVTPAACRKDLCELVELATQHYLFDRERGSTDPLYVAEELGQLKSAEFADCVACAHALEAWAARERERLWRAIPDWFRLRR</sequence>
<keyword evidence="3" id="KW-1185">Reference proteome</keyword>
<dbReference type="STRING" id="1328759.A0A5C2S4V0"/>
<evidence type="ECO:0000313" key="3">
    <source>
        <dbReference type="Proteomes" id="UP000313359"/>
    </source>
</evidence>
<evidence type="ECO:0000313" key="2">
    <source>
        <dbReference type="EMBL" id="RPD58725.1"/>
    </source>
</evidence>
<dbReference type="AlphaFoldDB" id="A0A5C2S4V0"/>
<accession>A0A5C2S4V0</accession>
<gene>
    <name evidence="2" type="ORF">L227DRAFT_576755</name>
</gene>
<dbReference type="InterPro" id="IPR000210">
    <property type="entry name" value="BTB/POZ_dom"/>
</dbReference>